<evidence type="ECO:0000313" key="9">
    <source>
        <dbReference type="EMBL" id="GEC97433.1"/>
    </source>
</evidence>
<dbReference type="InterPro" id="IPR046357">
    <property type="entry name" value="PPIase_dom_sf"/>
</dbReference>
<sequence precursor="true">MKLIVSLLAASLLAHTALAADQAIEVDRIVAVVNSDVITRTELRQRVEQVTRQLSRQGTSLPPADVLERQVLERQIVERLQLQLAGETSLRVDDVALDRALGRIADNNRMSMTDFRKALEKDGISWERFRDEVRNEMLLGRVREREVESRIVVSDAEVVNYLSNPDNAAIGQEEFNLSHILFRAPEGASPEQLARLRAKAEDVAARVARGEAFDKLAASYSDAPDALSGGNLGWRSAERLPGLFAEAVSGLKPGDTTPILRSAAGFHLVKVVGRKGGSQAAVPSQVQQTHARHILIKTSEIVSDADARRRLVDLRERVVQGGASFADLARQHSADISAAKGGDLGWIYPGDTVPEFEQVMDALKPGEISQPVQSPFGWHLIVVEERRVQDVSDDRKRAAARNALRERKSEEAFQDWLRQLRDRAYVEYRLEDR</sequence>
<keyword evidence="10" id="KW-1185">Reference proteome</keyword>
<dbReference type="EMBL" id="BJNV01000087">
    <property type="protein sequence ID" value="GEC97433.1"/>
    <property type="molecule type" value="Genomic_DNA"/>
</dbReference>
<evidence type="ECO:0000256" key="1">
    <source>
        <dbReference type="ARBA" id="ARBA00022729"/>
    </source>
</evidence>
<comment type="caution">
    <text evidence="9">The sequence shown here is derived from an EMBL/GenBank/DDBJ whole genome shotgun (WGS) entry which is preliminary data.</text>
</comment>
<dbReference type="AlphaFoldDB" id="A0A4Y4D1H3"/>
<keyword evidence="6 7" id="KW-0413">Isomerase</keyword>
<evidence type="ECO:0000256" key="3">
    <source>
        <dbReference type="ARBA" id="ARBA00022764"/>
    </source>
</evidence>
<accession>A0A4Y4D1H3</accession>
<comment type="subcellular location">
    <subcellularLocation>
        <location evidence="7">Periplasm</location>
    </subcellularLocation>
    <text evidence="7">Is capable of associating with the outer membrane.</text>
</comment>
<dbReference type="Gene3D" id="3.10.50.40">
    <property type="match status" value="2"/>
</dbReference>
<dbReference type="GO" id="GO:0042277">
    <property type="term" value="F:peptide binding"/>
    <property type="evidence" value="ECO:0007669"/>
    <property type="project" value="InterPro"/>
</dbReference>
<dbReference type="EC" id="5.2.1.8" evidence="7"/>
<keyword evidence="1 7" id="KW-0732">Signal</keyword>
<proteinExistence type="inferred from homology"/>
<dbReference type="InterPro" id="IPR015391">
    <property type="entry name" value="SurA_N"/>
</dbReference>
<dbReference type="Pfam" id="PF00639">
    <property type="entry name" value="Rotamase"/>
    <property type="match status" value="2"/>
</dbReference>
<dbReference type="PROSITE" id="PS01096">
    <property type="entry name" value="PPIC_PPIASE_1"/>
    <property type="match status" value="1"/>
</dbReference>
<evidence type="ECO:0000256" key="2">
    <source>
        <dbReference type="ARBA" id="ARBA00022737"/>
    </source>
</evidence>
<comment type="catalytic activity">
    <reaction evidence="7">
        <text>[protein]-peptidylproline (omega=180) = [protein]-peptidylproline (omega=0)</text>
        <dbReference type="Rhea" id="RHEA:16237"/>
        <dbReference type="Rhea" id="RHEA-COMP:10747"/>
        <dbReference type="Rhea" id="RHEA-COMP:10748"/>
        <dbReference type="ChEBI" id="CHEBI:83833"/>
        <dbReference type="ChEBI" id="CHEBI:83834"/>
        <dbReference type="EC" id="5.2.1.8"/>
    </reaction>
</comment>
<evidence type="ECO:0000313" key="10">
    <source>
        <dbReference type="Proteomes" id="UP000318422"/>
    </source>
</evidence>
<dbReference type="GO" id="GO:0006457">
    <property type="term" value="P:protein folding"/>
    <property type="evidence" value="ECO:0007669"/>
    <property type="project" value="UniProtKB-UniRule"/>
</dbReference>
<dbReference type="InterPro" id="IPR023034">
    <property type="entry name" value="PPIase_SurA"/>
</dbReference>
<evidence type="ECO:0000259" key="8">
    <source>
        <dbReference type="PROSITE" id="PS50198"/>
    </source>
</evidence>
<dbReference type="InterPro" id="IPR027304">
    <property type="entry name" value="Trigger_fact/SurA_dom_sf"/>
</dbReference>
<feature type="chain" id="PRO_5021521853" description="Chaperone SurA" evidence="7">
    <location>
        <begin position="20"/>
        <end position="433"/>
    </location>
</feature>
<evidence type="ECO:0000256" key="6">
    <source>
        <dbReference type="ARBA" id="ARBA00023235"/>
    </source>
</evidence>
<keyword evidence="3 7" id="KW-0574">Periplasm</keyword>
<feature type="domain" description="PpiC" evidence="8">
    <location>
        <begin position="286"/>
        <end position="385"/>
    </location>
</feature>
<reference evidence="9 10" key="1">
    <citation type="submission" date="2019-06" db="EMBL/GenBank/DDBJ databases">
        <title>Whole genome shotgun sequence of Zoogloea ramigera NBRC 15342.</title>
        <authorList>
            <person name="Hosoyama A."/>
            <person name="Uohara A."/>
            <person name="Ohji S."/>
            <person name="Ichikawa N."/>
        </authorList>
    </citation>
    <scope>NUCLEOTIDE SEQUENCE [LARGE SCALE GENOMIC DNA]</scope>
    <source>
        <strain evidence="9 10">NBRC 15342</strain>
    </source>
</reference>
<dbReference type="Proteomes" id="UP000318422">
    <property type="component" value="Unassembled WGS sequence"/>
</dbReference>
<dbReference type="HAMAP" id="MF_01183">
    <property type="entry name" value="Chaperone_SurA"/>
    <property type="match status" value="1"/>
</dbReference>
<evidence type="ECO:0000256" key="4">
    <source>
        <dbReference type="ARBA" id="ARBA00023110"/>
    </source>
</evidence>
<dbReference type="SUPFAM" id="SSF109998">
    <property type="entry name" value="Triger factor/SurA peptide-binding domain-like"/>
    <property type="match status" value="1"/>
</dbReference>
<dbReference type="GO" id="GO:0030288">
    <property type="term" value="C:outer membrane-bounded periplasmic space"/>
    <property type="evidence" value="ECO:0007669"/>
    <property type="project" value="InterPro"/>
</dbReference>
<organism evidence="9 10">
    <name type="scientific">Zoogloea ramigera</name>
    <dbReference type="NCBI Taxonomy" id="350"/>
    <lineage>
        <taxon>Bacteria</taxon>
        <taxon>Pseudomonadati</taxon>
        <taxon>Pseudomonadota</taxon>
        <taxon>Betaproteobacteria</taxon>
        <taxon>Rhodocyclales</taxon>
        <taxon>Zoogloeaceae</taxon>
        <taxon>Zoogloea</taxon>
    </lineage>
</organism>
<gene>
    <name evidence="7 9" type="primary">surA</name>
    <name evidence="9" type="ORF">ZRA01_35060</name>
</gene>
<comment type="domain">
    <text evidence="7">The PPIase activity resides only in the second parvulin domain. The N-terminal region and the C-terminal tail are necessary and sufficient for the chaperone activity of SurA. The PPIase activity is dispensable for SurA to function as a chaperone. The N-terminal region and the C-terminal tail are also required for porin recognition.</text>
</comment>
<keyword evidence="5 7" id="KW-0143">Chaperone</keyword>
<evidence type="ECO:0000256" key="5">
    <source>
        <dbReference type="ARBA" id="ARBA00023186"/>
    </source>
</evidence>
<dbReference type="GO" id="GO:0003755">
    <property type="term" value="F:peptidyl-prolyl cis-trans isomerase activity"/>
    <property type="evidence" value="ECO:0007669"/>
    <property type="project" value="UniProtKB-UniRule"/>
</dbReference>
<dbReference type="PANTHER" id="PTHR47637">
    <property type="entry name" value="CHAPERONE SURA"/>
    <property type="match status" value="1"/>
</dbReference>
<dbReference type="Gene3D" id="1.10.4030.10">
    <property type="entry name" value="Porin chaperone SurA, peptide-binding domain"/>
    <property type="match status" value="1"/>
</dbReference>
<dbReference type="PROSITE" id="PS50198">
    <property type="entry name" value="PPIC_PPIASE_2"/>
    <property type="match status" value="2"/>
</dbReference>
<dbReference type="PANTHER" id="PTHR47637:SF1">
    <property type="entry name" value="CHAPERONE SURA"/>
    <property type="match status" value="1"/>
</dbReference>
<comment type="function">
    <text evidence="7">Chaperone involved in the correct folding and assembly of outer membrane proteins. Recognizes specific patterns of aromatic residues and the orientation of their side chains, which are found more frequently in integral outer membrane proteins. May act in both early periplasmic and late outer membrane-associated steps of protein maturation.</text>
</comment>
<keyword evidence="2 7" id="KW-0677">Repeat</keyword>
<dbReference type="InterPro" id="IPR050280">
    <property type="entry name" value="OMP_Chaperone_SurA"/>
</dbReference>
<dbReference type="GO" id="GO:0051082">
    <property type="term" value="F:unfolded protein binding"/>
    <property type="evidence" value="ECO:0007669"/>
    <property type="project" value="UniProtKB-UniRule"/>
</dbReference>
<evidence type="ECO:0000256" key="7">
    <source>
        <dbReference type="HAMAP-Rule" id="MF_01183"/>
    </source>
</evidence>
<dbReference type="SUPFAM" id="SSF54534">
    <property type="entry name" value="FKBP-like"/>
    <property type="match status" value="2"/>
</dbReference>
<name>A0A4Y4D1H3_ZOORA</name>
<dbReference type="OrthoDB" id="14196at2"/>
<protein>
    <recommendedName>
        <fullName evidence="7">Chaperone SurA</fullName>
    </recommendedName>
    <alternativeName>
        <fullName evidence="7">Peptidyl-prolyl cis-trans isomerase SurA</fullName>
        <shortName evidence="7">PPIase SurA</shortName>
        <ecNumber evidence="7">5.2.1.8</ecNumber>
    </alternativeName>
    <alternativeName>
        <fullName evidence="7">Rotamase SurA</fullName>
    </alternativeName>
</protein>
<feature type="signal peptide" evidence="7">
    <location>
        <begin position="1"/>
        <end position="19"/>
    </location>
</feature>
<dbReference type="GO" id="GO:0050821">
    <property type="term" value="P:protein stabilization"/>
    <property type="evidence" value="ECO:0007669"/>
    <property type="project" value="InterPro"/>
</dbReference>
<dbReference type="Pfam" id="PF09312">
    <property type="entry name" value="SurA_N"/>
    <property type="match status" value="1"/>
</dbReference>
<dbReference type="GO" id="GO:0043165">
    <property type="term" value="P:Gram-negative-bacterium-type cell outer membrane assembly"/>
    <property type="evidence" value="ECO:0007669"/>
    <property type="project" value="InterPro"/>
</dbReference>
<dbReference type="InterPro" id="IPR023058">
    <property type="entry name" value="PPIase_PpiC_CS"/>
</dbReference>
<feature type="domain" description="PpiC" evidence="8">
    <location>
        <begin position="172"/>
        <end position="273"/>
    </location>
</feature>
<keyword evidence="4 7" id="KW-0697">Rotamase</keyword>
<dbReference type="InterPro" id="IPR000297">
    <property type="entry name" value="PPIase_PpiC"/>
</dbReference>